<dbReference type="AlphaFoldDB" id="A0A1W2GKQ2"/>
<proteinExistence type="predicted"/>
<sequence>MTNFGLNYIELIRELEQMSEHKRLERIRHFGVSLSIFNKNYDELHHHLTIHNTPRISLALMGQEKRHLLHAYQIEITRFLHNYIASSLSLVDHTRNHYRELYGNNDLFPDYQVQIDIRFKNHPLSVFIKDLRQYLQHYQMPGLSSRLVYKKDAPDFEMTIRMGVADLNKFSGWKSKSKEYISSFEDDIDLMSLVKEYHEHVNEFYQWFIGRQMEIHKDDIEKVDLHKKKIRDNEFMRFVSELITQPKSIEDFEHDLFKFYDEDELEFIRNSQSTGERIKNILTILQNEALFNEEAEKAVKNVYK</sequence>
<evidence type="ECO:0000313" key="1">
    <source>
        <dbReference type="EMBL" id="SMD37151.1"/>
    </source>
</evidence>
<dbReference type="STRING" id="692418.SAMN04488029_3264"/>
<reference evidence="1 2" key="1">
    <citation type="submission" date="2017-04" db="EMBL/GenBank/DDBJ databases">
        <authorList>
            <person name="Afonso C.L."/>
            <person name="Miller P.J."/>
            <person name="Scott M.A."/>
            <person name="Spackman E."/>
            <person name="Goraichik I."/>
            <person name="Dimitrov K.M."/>
            <person name="Suarez D.L."/>
            <person name="Swayne D.E."/>
        </authorList>
    </citation>
    <scope>NUCLEOTIDE SEQUENCE [LARGE SCALE GENOMIC DNA]</scope>
    <source>
        <strain evidence="1 2">DSM 26133</strain>
    </source>
</reference>
<gene>
    <name evidence="1" type="ORF">SAMN04488029_3264</name>
</gene>
<name>A0A1W2GKQ2_REIFA</name>
<dbReference type="EMBL" id="FWYF01000003">
    <property type="protein sequence ID" value="SMD37151.1"/>
    <property type="molecule type" value="Genomic_DNA"/>
</dbReference>
<keyword evidence="2" id="KW-1185">Reference proteome</keyword>
<dbReference type="Proteomes" id="UP000192472">
    <property type="component" value="Unassembled WGS sequence"/>
</dbReference>
<protein>
    <submittedName>
        <fullName evidence="1">Uncharacterized protein</fullName>
    </submittedName>
</protein>
<accession>A0A1W2GKQ2</accession>
<dbReference type="OrthoDB" id="974840at2"/>
<dbReference type="RefSeq" id="WP_139793935.1">
    <property type="nucleotide sequence ID" value="NZ_FWYF01000003.1"/>
</dbReference>
<organism evidence="1 2">
    <name type="scientific">Reichenbachiella faecimaris</name>
    <dbReference type="NCBI Taxonomy" id="692418"/>
    <lineage>
        <taxon>Bacteria</taxon>
        <taxon>Pseudomonadati</taxon>
        <taxon>Bacteroidota</taxon>
        <taxon>Cytophagia</taxon>
        <taxon>Cytophagales</taxon>
        <taxon>Reichenbachiellaceae</taxon>
        <taxon>Reichenbachiella</taxon>
    </lineage>
</organism>
<evidence type="ECO:0000313" key="2">
    <source>
        <dbReference type="Proteomes" id="UP000192472"/>
    </source>
</evidence>